<name>A0A839IVZ8_9GAMM</name>
<evidence type="ECO:0000313" key="3">
    <source>
        <dbReference type="Proteomes" id="UP000565262"/>
    </source>
</evidence>
<keyword evidence="1" id="KW-1133">Transmembrane helix</keyword>
<feature type="transmembrane region" description="Helical" evidence="1">
    <location>
        <begin position="44"/>
        <end position="64"/>
    </location>
</feature>
<dbReference type="EMBL" id="JACJFM010000032">
    <property type="protein sequence ID" value="MBB1488629.1"/>
    <property type="molecule type" value="Genomic_DNA"/>
</dbReference>
<keyword evidence="1" id="KW-0812">Transmembrane</keyword>
<gene>
    <name evidence="2" type="ORF">H4O21_18645</name>
</gene>
<dbReference type="Proteomes" id="UP000565262">
    <property type="component" value="Unassembled WGS sequence"/>
</dbReference>
<keyword evidence="3" id="KW-1185">Reference proteome</keyword>
<dbReference type="AlphaFoldDB" id="A0A839IVZ8"/>
<reference evidence="2 3" key="1">
    <citation type="submission" date="2020-08" db="EMBL/GenBank/DDBJ databases">
        <title>Oceanospirillum sp. nov. isolated from marine sediment.</title>
        <authorList>
            <person name="Ji X."/>
        </authorList>
    </citation>
    <scope>NUCLEOTIDE SEQUENCE [LARGE SCALE GENOMIC DNA]</scope>
    <source>
        <strain evidence="2 3">D5</strain>
    </source>
</reference>
<organism evidence="2 3">
    <name type="scientific">Oceanospirillum sediminis</name>
    <dbReference type="NCBI Taxonomy" id="2760088"/>
    <lineage>
        <taxon>Bacteria</taxon>
        <taxon>Pseudomonadati</taxon>
        <taxon>Pseudomonadota</taxon>
        <taxon>Gammaproteobacteria</taxon>
        <taxon>Oceanospirillales</taxon>
        <taxon>Oceanospirillaceae</taxon>
        <taxon>Oceanospirillum</taxon>
    </lineage>
</organism>
<evidence type="ECO:0000256" key="1">
    <source>
        <dbReference type="SAM" id="Phobius"/>
    </source>
</evidence>
<proteinExistence type="predicted"/>
<dbReference type="RefSeq" id="WP_182810401.1">
    <property type="nucleotide sequence ID" value="NZ_JACJFM010000032.1"/>
</dbReference>
<protein>
    <submittedName>
        <fullName evidence="2">Uncharacterized protein</fullName>
    </submittedName>
</protein>
<accession>A0A839IVZ8</accession>
<evidence type="ECO:0000313" key="2">
    <source>
        <dbReference type="EMBL" id="MBB1488629.1"/>
    </source>
</evidence>
<comment type="caution">
    <text evidence="2">The sequence shown here is derived from an EMBL/GenBank/DDBJ whole genome shotgun (WGS) entry which is preliminary data.</text>
</comment>
<keyword evidence="1" id="KW-0472">Membrane</keyword>
<sequence>MGFWSSVGDAFSSAVSAVGSVCSSIARGLGSAVSTLAPVMEKGLSYLGVIGSVISIVAQLAGAFKPTENEMEMGDRALQAKEKGIEPDNYATYEEYLDEIRNFELDPEKSPTTEFEKTVTAATGILVGLKGIEEKMDMRAGESDHLLRLVILSPDFFNAEKINGMLKKDTDFEKIADYFDGKLTASENREVRGEVFNLVKEGTPSMSDEAVYGTISELKDKEPLA</sequence>